<dbReference type="EC" id="2.7.6.2" evidence="5"/>
<dbReference type="GO" id="GO:0005524">
    <property type="term" value="F:ATP binding"/>
    <property type="evidence" value="ECO:0007669"/>
    <property type="project" value="UniProtKB-KW"/>
</dbReference>
<evidence type="ECO:0000259" key="6">
    <source>
        <dbReference type="SMART" id="SM00983"/>
    </source>
</evidence>
<dbReference type="PANTHER" id="PTHR41299:SF1">
    <property type="entry name" value="THIAMINE PYROPHOSPHOKINASE"/>
    <property type="match status" value="1"/>
</dbReference>
<dbReference type="Proteomes" id="UP000620327">
    <property type="component" value="Unassembled WGS sequence"/>
</dbReference>
<dbReference type="PANTHER" id="PTHR41299">
    <property type="entry name" value="THIAMINE PYROPHOSPHOKINASE"/>
    <property type="match status" value="1"/>
</dbReference>
<dbReference type="NCBIfam" id="TIGR01378">
    <property type="entry name" value="thi_PPkinase"/>
    <property type="match status" value="1"/>
</dbReference>
<proteinExistence type="predicted"/>
<evidence type="ECO:0000256" key="1">
    <source>
        <dbReference type="ARBA" id="ARBA00022679"/>
    </source>
</evidence>
<dbReference type="Pfam" id="PF04263">
    <property type="entry name" value="TPK_catalytic"/>
    <property type="match status" value="1"/>
</dbReference>
<dbReference type="InterPro" id="IPR053149">
    <property type="entry name" value="TPK"/>
</dbReference>
<sequence>MRRCVIIGGAEIRTYDRVRQYFRPDDFFIYCDCGLRHQKALGAEPDLIVGDFDSHEKPETDRETIVLPVKKDDTDTVFAAKEAMRRGFDEFLLVGVSGGRLDHTLVNVYLLVMLRERGKRALLVDDYSEMELVGAEPVEIPERFPFYSLVNITGTARGITETGCKFPLDNGEIHCGYQYGTSNEVLPGQTAVVSVKEGLLLLIKDFPEVQRG</sequence>
<name>A0A923MI39_9FIRM</name>
<dbReference type="EMBL" id="JACOQI010000007">
    <property type="protein sequence ID" value="MBC5770401.1"/>
    <property type="molecule type" value="Genomic_DNA"/>
</dbReference>
<dbReference type="GO" id="GO:0030975">
    <property type="term" value="F:thiamine binding"/>
    <property type="evidence" value="ECO:0007669"/>
    <property type="project" value="InterPro"/>
</dbReference>
<dbReference type="InterPro" id="IPR036371">
    <property type="entry name" value="TPK_B1-bd_sf"/>
</dbReference>
<protein>
    <recommendedName>
        <fullName evidence="5">Thiamine diphosphokinase</fullName>
        <ecNumber evidence="5">2.7.6.2</ecNumber>
    </recommendedName>
</protein>
<dbReference type="GO" id="GO:0006772">
    <property type="term" value="P:thiamine metabolic process"/>
    <property type="evidence" value="ECO:0007669"/>
    <property type="project" value="UniProtKB-UniRule"/>
</dbReference>
<dbReference type="CDD" id="cd07995">
    <property type="entry name" value="TPK"/>
    <property type="match status" value="1"/>
</dbReference>
<evidence type="ECO:0000256" key="5">
    <source>
        <dbReference type="NCBIfam" id="TIGR01378"/>
    </source>
</evidence>
<accession>A0A923MI39</accession>
<keyword evidence="3" id="KW-0418">Kinase</keyword>
<keyword evidence="8" id="KW-1185">Reference proteome</keyword>
<dbReference type="SUPFAM" id="SSF63862">
    <property type="entry name" value="Thiamin pyrophosphokinase, substrate-binding domain"/>
    <property type="match status" value="1"/>
</dbReference>
<reference evidence="7" key="1">
    <citation type="submission" date="2020-08" db="EMBL/GenBank/DDBJ databases">
        <title>Genome public.</title>
        <authorList>
            <person name="Liu C."/>
            <person name="Sun Q."/>
        </authorList>
    </citation>
    <scope>NUCLEOTIDE SEQUENCE</scope>
    <source>
        <strain evidence="7">BX15</strain>
    </source>
</reference>
<dbReference type="InterPro" id="IPR036759">
    <property type="entry name" value="TPK_catalytic_sf"/>
</dbReference>
<organism evidence="7 8">
    <name type="scientific">Dysosmobacter segnis</name>
    <dbReference type="NCBI Taxonomy" id="2763042"/>
    <lineage>
        <taxon>Bacteria</taxon>
        <taxon>Bacillati</taxon>
        <taxon>Bacillota</taxon>
        <taxon>Clostridia</taxon>
        <taxon>Eubacteriales</taxon>
        <taxon>Oscillospiraceae</taxon>
        <taxon>Dysosmobacter</taxon>
    </lineage>
</organism>
<evidence type="ECO:0000313" key="8">
    <source>
        <dbReference type="Proteomes" id="UP000620327"/>
    </source>
</evidence>
<gene>
    <name evidence="7" type="ORF">H8Z83_08725</name>
</gene>
<evidence type="ECO:0000256" key="2">
    <source>
        <dbReference type="ARBA" id="ARBA00022741"/>
    </source>
</evidence>
<dbReference type="GO" id="GO:0004788">
    <property type="term" value="F:thiamine diphosphokinase activity"/>
    <property type="evidence" value="ECO:0007669"/>
    <property type="project" value="UniProtKB-UniRule"/>
</dbReference>
<dbReference type="AlphaFoldDB" id="A0A923MI39"/>
<dbReference type="GO" id="GO:0009229">
    <property type="term" value="P:thiamine diphosphate biosynthetic process"/>
    <property type="evidence" value="ECO:0007669"/>
    <property type="project" value="InterPro"/>
</dbReference>
<dbReference type="InterPro" id="IPR007371">
    <property type="entry name" value="TPK_catalytic"/>
</dbReference>
<dbReference type="GO" id="GO:0016301">
    <property type="term" value="F:kinase activity"/>
    <property type="evidence" value="ECO:0007669"/>
    <property type="project" value="UniProtKB-KW"/>
</dbReference>
<dbReference type="InterPro" id="IPR007373">
    <property type="entry name" value="Thiamin_PyroPKinase_B1-bd"/>
</dbReference>
<evidence type="ECO:0000313" key="7">
    <source>
        <dbReference type="EMBL" id="MBC5770401.1"/>
    </source>
</evidence>
<evidence type="ECO:0000256" key="4">
    <source>
        <dbReference type="ARBA" id="ARBA00022840"/>
    </source>
</evidence>
<dbReference type="Gene3D" id="3.40.50.10240">
    <property type="entry name" value="Thiamin pyrophosphokinase, catalytic domain"/>
    <property type="match status" value="1"/>
</dbReference>
<keyword evidence="2" id="KW-0547">Nucleotide-binding</keyword>
<dbReference type="SMART" id="SM00983">
    <property type="entry name" value="TPK_B1_binding"/>
    <property type="match status" value="1"/>
</dbReference>
<comment type="caution">
    <text evidence="7">The sequence shown here is derived from an EMBL/GenBank/DDBJ whole genome shotgun (WGS) entry which is preliminary data.</text>
</comment>
<keyword evidence="1 7" id="KW-0808">Transferase</keyword>
<feature type="domain" description="Thiamin pyrophosphokinase thiamin-binding" evidence="6">
    <location>
        <begin position="134"/>
        <end position="201"/>
    </location>
</feature>
<dbReference type="InterPro" id="IPR006282">
    <property type="entry name" value="Thi_PPkinase"/>
</dbReference>
<dbReference type="SUPFAM" id="SSF63999">
    <property type="entry name" value="Thiamin pyrophosphokinase, catalytic domain"/>
    <property type="match status" value="1"/>
</dbReference>
<dbReference type="Pfam" id="PF04265">
    <property type="entry name" value="TPK_B1_binding"/>
    <property type="match status" value="1"/>
</dbReference>
<dbReference type="RefSeq" id="WP_187014654.1">
    <property type="nucleotide sequence ID" value="NZ_JACOQI010000007.1"/>
</dbReference>
<evidence type="ECO:0000256" key="3">
    <source>
        <dbReference type="ARBA" id="ARBA00022777"/>
    </source>
</evidence>
<keyword evidence="4" id="KW-0067">ATP-binding</keyword>